<reference evidence="2" key="1">
    <citation type="journal article" date="2023" name="Nat. Plants">
        <title>Single-cell RNA sequencing provides a high-resolution roadmap for understanding the multicellular compartmentation of specialized metabolism.</title>
        <authorList>
            <person name="Sun S."/>
            <person name="Shen X."/>
            <person name="Li Y."/>
            <person name="Li Y."/>
            <person name="Wang S."/>
            <person name="Li R."/>
            <person name="Zhang H."/>
            <person name="Shen G."/>
            <person name="Guo B."/>
            <person name="Wei J."/>
            <person name="Xu J."/>
            <person name="St-Pierre B."/>
            <person name="Chen S."/>
            <person name="Sun C."/>
        </authorList>
    </citation>
    <scope>NUCLEOTIDE SEQUENCE [LARGE SCALE GENOMIC DNA]</scope>
</reference>
<name>A0ACB9ZQ82_CATRO</name>
<comment type="caution">
    <text evidence="1">The sequence shown here is derived from an EMBL/GenBank/DDBJ whole genome shotgun (WGS) entry which is preliminary data.</text>
</comment>
<sequence>MRQEIDALEQNGTWILTSLPPGKRALGSKWVYRIKYKADGTIERYKARLVILGNTQMAGIDFTDTFAPVAKMVTVRTLLSVAAARNWPIHQMDVHNAFLHGDLQEEVYMRPPPGFCPCYKGQSYADYSLFTYSRGNIYLCVLIYVDDLLITGNSLSTLEKFKASLHKCFHMKDLGSLKYFLGIEIARNSTGLFLSQRKYTLEILSEMGLLGAKPASTPVEPNHQLAKASGSLFDNPDRYRRLIGKLIYLTLTRPELAYAVHTLAQFMHAPRHAHWDAAIRVVRYLKGSPGRGIFLSSKSPLSLTAYCDSDWATCPITRRSLTGYFISLGGSPISWKTKKQHTVSRSSAEAEYRSMAMTLCELKWLSILLRDLHVPVTRPIPLHCDNQAALHIAENPIFHERTKHIEIDCHFVRDAFQEGFIYPAYIRSEEQPADILTKALHPTHFHRLASKLRISDLHAPT</sequence>
<gene>
    <name evidence="1" type="ORF">M9H77_34367</name>
</gene>
<proteinExistence type="predicted"/>
<evidence type="ECO:0000313" key="1">
    <source>
        <dbReference type="EMBL" id="KAI5648362.1"/>
    </source>
</evidence>
<keyword evidence="2" id="KW-1185">Reference proteome</keyword>
<dbReference type="Proteomes" id="UP001060085">
    <property type="component" value="Linkage Group LG08"/>
</dbReference>
<evidence type="ECO:0000313" key="2">
    <source>
        <dbReference type="Proteomes" id="UP001060085"/>
    </source>
</evidence>
<dbReference type="EMBL" id="CM044708">
    <property type="protein sequence ID" value="KAI5648362.1"/>
    <property type="molecule type" value="Genomic_DNA"/>
</dbReference>
<accession>A0ACB9ZQ82</accession>
<protein>
    <submittedName>
        <fullName evidence="1">Uncharacterized protein</fullName>
    </submittedName>
</protein>
<organism evidence="1 2">
    <name type="scientific">Catharanthus roseus</name>
    <name type="common">Madagascar periwinkle</name>
    <name type="synonym">Vinca rosea</name>
    <dbReference type="NCBI Taxonomy" id="4058"/>
    <lineage>
        <taxon>Eukaryota</taxon>
        <taxon>Viridiplantae</taxon>
        <taxon>Streptophyta</taxon>
        <taxon>Embryophyta</taxon>
        <taxon>Tracheophyta</taxon>
        <taxon>Spermatophyta</taxon>
        <taxon>Magnoliopsida</taxon>
        <taxon>eudicotyledons</taxon>
        <taxon>Gunneridae</taxon>
        <taxon>Pentapetalae</taxon>
        <taxon>asterids</taxon>
        <taxon>lamiids</taxon>
        <taxon>Gentianales</taxon>
        <taxon>Apocynaceae</taxon>
        <taxon>Rauvolfioideae</taxon>
        <taxon>Vinceae</taxon>
        <taxon>Catharanthinae</taxon>
        <taxon>Catharanthus</taxon>
    </lineage>
</organism>